<accession>A0AA88YUQ9</accession>
<evidence type="ECO:0000256" key="1">
    <source>
        <dbReference type="ARBA" id="ARBA00005964"/>
    </source>
</evidence>
<name>A0AA88YUQ9_PINIB</name>
<dbReference type="InterPro" id="IPR019826">
    <property type="entry name" value="Carboxylesterase_B_AS"/>
</dbReference>
<evidence type="ECO:0000259" key="4">
    <source>
        <dbReference type="Pfam" id="PF00135"/>
    </source>
</evidence>
<keyword evidence="2 3" id="KW-0378">Hydrolase</keyword>
<dbReference type="GO" id="GO:0016787">
    <property type="term" value="F:hydrolase activity"/>
    <property type="evidence" value="ECO:0007669"/>
    <property type="project" value="UniProtKB-KW"/>
</dbReference>
<dbReference type="EMBL" id="VSWD01000003">
    <property type="protein sequence ID" value="KAK3106017.1"/>
    <property type="molecule type" value="Genomic_DNA"/>
</dbReference>
<dbReference type="PANTHER" id="PTHR11559">
    <property type="entry name" value="CARBOXYLESTERASE"/>
    <property type="match status" value="1"/>
</dbReference>
<dbReference type="InterPro" id="IPR050309">
    <property type="entry name" value="Type-B_Carboxylest/Lipase"/>
</dbReference>
<sequence>MTTDFLCSYVANSVSTTFKGNKNALTKRICDIYSNNASVAAQSNAIVDIYSDFDFTMPAFSSADFHLSGMNSKTYMFLLTRANQMQISILPERTFPWTDQAVHAMELFYLFSPDDLFVALNQTEDIELGHKMQQYWSNFAKTSNPNGPDLPFWPQYDHQRRIQVLDVQIKTETDIYPDRMKLWMDTAQKEDIILQTGLGSLLGKKRFVSGLGTIYEFLNVPFAKPPIGSLRFRKPEPYGSWQGTLNATQYGPSCMQDKLGLPSGLGNQDVSEDCLHLNIYVPYRLSNESSHAKSVMVWVHGGGYSGGQGSFYDGTSLALRGDVIVVTINYRLGPFGFFSTNDSASPGNYGLWDQHLAFKWVHDNIATFGGDPGSVTIFGESAGGGSRFTDKSSYVKPIAANYISFHNCSSSNTSISVECLRNISAEELLNGGTFTPVIDGEFVIGYAEDVMQNRNSDIYRFYTSIDYMSGILDGDGAITMVYVITEPVLNFFNLSMATGLTTDILCGYVANYISESLYRNKSDVAKGVCDLYSNTTSVVAQSNAIVDLFSDVTFTMPALMSSDLRPSGGNAKRTYMFMMPRVNPRQQVLYPSWTYSWTDRAVHAMDLFYLFSPDDLLVTFNQTEDIELGHKMQQYWSNFAKTR</sequence>
<evidence type="ECO:0000256" key="2">
    <source>
        <dbReference type="ARBA" id="ARBA00022801"/>
    </source>
</evidence>
<keyword evidence="6" id="KW-1185">Reference proteome</keyword>
<dbReference type="Gene3D" id="3.40.50.1820">
    <property type="entry name" value="alpha/beta hydrolase"/>
    <property type="match status" value="3"/>
</dbReference>
<proteinExistence type="inferred from homology"/>
<feature type="domain" description="Carboxylesterase type B" evidence="4">
    <location>
        <begin position="17"/>
        <end position="172"/>
    </location>
</feature>
<organism evidence="5 6">
    <name type="scientific">Pinctada imbricata</name>
    <name type="common">Atlantic pearl-oyster</name>
    <name type="synonym">Pinctada martensii</name>
    <dbReference type="NCBI Taxonomy" id="66713"/>
    <lineage>
        <taxon>Eukaryota</taxon>
        <taxon>Metazoa</taxon>
        <taxon>Spiralia</taxon>
        <taxon>Lophotrochozoa</taxon>
        <taxon>Mollusca</taxon>
        <taxon>Bivalvia</taxon>
        <taxon>Autobranchia</taxon>
        <taxon>Pteriomorphia</taxon>
        <taxon>Pterioida</taxon>
        <taxon>Pterioidea</taxon>
        <taxon>Pteriidae</taxon>
        <taxon>Pinctada</taxon>
    </lineage>
</organism>
<dbReference type="PROSITE" id="PS00122">
    <property type="entry name" value="CARBOXYLESTERASE_B_1"/>
    <property type="match status" value="1"/>
</dbReference>
<reference evidence="5" key="1">
    <citation type="submission" date="2019-08" db="EMBL/GenBank/DDBJ databases">
        <title>The improved chromosome-level genome for the pearl oyster Pinctada fucata martensii using PacBio sequencing and Hi-C.</title>
        <authorList>
            <person name="Zheng Z."/>
        </authorList>
    </citation>
    <scope>NUCLEOTIDE SEQUENCE</scope>
    <source>
        <strain evidence="5">ZZ-2019</strain>
        <tissue evidence="5">Adductor muscle</tissue>
    </source>
</reference>
<dbReference type="Proteomes" id="UP001186944">
    <property type="component" value="Unassembled WGS sequence"/>
</dbReference>
<evidence type="ECO:0000313" key="6">
    <source>
        <dbReference type="Proteomes" id="UP001186944"/>
    </source>
</evidence>
<dbReference type="InterPro" id="IPR029058">
    <property type="entry name" value="AB_hydrolase_fold"/>
</dbReference>
<evidence type="ECO:0000313" key="5">
    <source>
        <dbReference type="EMBL" id="KAK3106017.1"/>
    </source>
</evidence>
<gene>
    <name evidence="5" type="ORF">FSP39_011104</name>
</gene>
<protein>
    <recommendedName>
        <fullName evidence="3">Carboxylic ester hydrolase</fullName>
        <ecNumber evidence="3">3.1.1.-</ecNumber>
    </recommendedName>
</protein>
<dbReference type="SUPFAM" id="SSF53474">
    <property type="entry name" value="alpha/beta-Hydrolases"/>
    <property type="match status" value="2"/>
</dbReference>
<evidence type="ECO:0000256" key="3">
    <source>
        <dbReference type="RuleBase" id="RU361235"/>
    </source>
</evidence>
<dbReference type="EC" id="3.1.1.-" evidence="3"/>
<feature type="domain" description="Carboxylesterase type B" evidence="4">
    <location>
        <begin position="192"/>
        <end position="386"/>
    </location>
</feature>
<dbReference type="InterPro" id="IPR002018">
    <property type="entry name" value="CarbesteraseB"/>
</dbReference>
<comment type="caution">
    <text evidence="5">The sequence shown here is derived from an EMBL/GenBank/DDBJ whole genome shotgun (WGS) entry which is preliminary data.</text>
</comment>
<comment type="similarity">
    <text evidence="1 3">Belongs to the type-B carboxylesterase/lipase family.</text>
</comment>
<feature type="domain" description="Carboxylesterase type B" evidence="4">
    <location>
        <begin position="404"/>
        <end position="642"/>
    </location>
</feature>
<dbReference type="Pfam" id="PF00135">
    <property type="entry name" value="COesterase"/>
    <property type="match status" value="3"/>
</dbReference>
<dbReference type="AlphaFoldDB" id="A0AA88YUQ9"/>